<dbReference type="Pfam" id="PF23750">
    <property type="entry name" value="RsgI_M"/>
    <property type="match status" value="1"/>
</dbReference>
<dbReference type="InterPro" id="IPR055431">
    <property type="entry name" value="RsgI_M"/>
</dbReference>
<dbReference type="GeneID" id="66344295"/>
<feature type="compositionally biased region" description="Basic and acidic residues" evidence="1">
    <location>
        <begin position="325"/>
        <end position="340"/>
    </location>
</feature>
<accession>A0AB74VJ42</accession>
<feature type="compositionally biased region" description="Basic and acidic residues" evidence="1">
    <location>
        <begin position="348"/>
        <end position="367"/>
    </location>
</feature>
<dbReference type="AlphaFoldDB" id="A0AB74VJ42"/>
<feature type="compositionally biased region" description="Low complexity" evidence="1">
    <location>
        <begin position="275"/>
        <end position="306"/>
    </location>
</feature>
<name>A0AB74VJ42_CLOBE</name>
<evidence type="ECO:0000259" key="2">
    <source>
        <dbReference type="Pfam" id="PF23750"/>
    </source>
</evidence>
<sequence length="410" mass="44761">MDDKLFELLDDLNISDTDLLLNENINLSMDLSSRKRIEESVKKKAGYLSKKDTFNNKMKNILGGTYMKRKIALAASIAVAFSLGGGVYAYAKTPVAYVSLDINPSVELGVNAFDTVVSAEAYNKDGEKVLEGTNLVNTKVDNAVSTVITNAISDGYIKEDSTNVTTSAAVEITVSTDKDGLADKLNESLKETADETLKDNDLEAEVETDKVALARRDEARQLGITPGKLNLIQKLQALDPSIKVEDYKLISVKEIQKKAKELRKMTRADNDAVDVDNSVDTNTNATDSNTNTETDTNTSNSNQDADVTSESTEDITFTQSSIGEQKTKEAKTEKSNDSWNEKSNNGNLKKEENSNAGIKQEENEDKKYKKSSNGSEKRDAETHGNSNSSKSEKSNNGNSDSKGKGNDKNK</sequence>
<feature type="compositionally biased region" description="Polar residues" evidence="1">
    <location>
        <begin position="308"/>
        <end position="324"/>
    </location>
</feature>
<feature type="region of interest" description="Disordered" evidence="1">
    <location>
        <begin position="273"/>
        <end position="410"/>
    </location>
</feature>
<keyword evidence="4" id="KW-1185">Reference proteome</keyword>
<evidence type="ECO:0000256" key="1">
    <source>
        <dbReference type="SAM" id="MobiDB-lite"/>
    </source>
</evidence>
<gene>
    <name evidence="3" type="ORF">KEC93_07190</name>
</gene>
<feature type="compositionally biased region" description="Low complexity" evidence="1">
    <location>
        <begin position="384"/>
        <end position="400"/>
    </location>
</feature>
<protein>
    <recommendedName>
        <fullName evidence="2">Anti-sigma factor RsgI-like middle domain-containing protein</fullName>
    </recommendedName>
</protein>
<evidence type="ECO:0000313" key="4">
    <source>
        <dbReference type="Proteomes" id="UP000679373"/>
    </source>
</evidence>
<proteinExistence type="predicted"/>
<dbReference type="RefSeq" id="WP_077869744.1">
    <property type="nucleotide sequence ID" value="NZ_BKAK01000002.1"/>
</dbReference>
<feature type="domain" description="Anti-sigma factor RsgI-like middle" evidence="2">
    <location>
        <begin position="95"/>
        <end position="234"/>
    </location>
</feature>
<dbReference type="EMBL" id="CP073653">
    <property type="protein sequence ID" value="QUN36597.1"/>
    <property type="molecule type" value="Genomic_DNA"/>
</dbReference>
<reference evidence="3" key="1">
    <citation type="submission" date="2021-04" db="EMBL/GenBank/DDBJ databases">
        <title>Complete genome sequence of the type strain Clostridium beijerinckii NRRL B-598.</title>
        <authorList>
            <person name="Sedlar K."/>
            <person name="Branska B."/>
            <person name="Bezdicek M."/>
            <person name="Nykrynova M."/>
            <person name="Lengerova M."/>
            <person name="Skutkova H."/>
            <person name="Patakova P."/>
        </authorList>
    </citation>
    <scope>NUCLEOTIDE SEQUENCE</scope>
    <source>
        <strain evidence="3">DSM 791</strain>
    </source>
</reference>
<organism evidence="3 4">
    <name type="scientific">Clostridium beijerinckii</name>
    <name type="common">Clostridium MP</name>
    <dbReference type="NCBI Taxonomy" id="1520"/>
    <lineage>
        <taxon>Bacteria</taxon>
        <taxon>Bacillati</taxon>
        <taxon>Bacillota</taxon>
        <taxon>Clostridia</taxon>
        <taxon>Eubacteriales</taxon>
        <taxon>Clostridiaceae</taxon>
        <taxon>Clostridium</taxon>
    </lineage>
</organism>
<evidence type="ECO:0000313" key="3">
    <source>
        <dbReference type="EMBL" id="QUN36597.1"/>
    </source>
</evidence>
<feature type="compositionally biased region" description="Basic and acidic residues" evidence="1">
    <location>
        <begin position="401"/>
        <end position="410"/>
    </location>
</feature>
<dbReference type="Proteomes" id="UP000679373">
    <property type="component" value="Chromosome"/>
</dbReference>